<feature type="transmembrane region" description="Helical" evidence="6">
    <location>
        <begin position="133"/>
        <end position="152"/>
    </location>
</feature>
<dbReference type="InterPro" id="IPR044878">
    <property type="entry name" value="UbiA_sf"/>
</dbReference>
<dbReference type="EMBL" id="JANFFA010000001">
    <property type="protein sequence ID" value="MDQ2093768.1"/>
    <property type="molecule type" value="Genomic_DNA"/>
</dbReference>
<accession>A0AAJ1U9K2</accession>
<dbReference type="GO" id="GO:0016765">
    <property type="term" value="F:transferase activity, transferring alkyl or aryl (other than methyl) groups"/>
    <property type="evidence" value="ECO:0007669"/>
    <property type="project" value="InterPro"/>
</dbReference>
<dbReference type="Gene3D" id="1.10.357.140">
    <property type="entry name" value="UbiA prenyltransferase"/>
    <property type="match status" value="1"/>
</dbReference>
<dbReference type="InterPro" id="IPR050475">
    <property type="entry name" value="Prenyltransferase_related"/>
</dbReference>
<dbReference type="PANTHER" id="PTHR42723:SF1">
    <property type="entry name" value="CHLOROPHYLL SYNTHASE, CHLOROPLASTIC"/>
    <property type="match status" value="1"/>
</dbReference>
<protein>
    <submittedName>
        <fullName evidence="7">UbiA family prenyltransferase</fullName>
    </submittedName>
</protein>
<feature type="transmembrane region" description="Helical" evidence="6">
    <location>
        <begin position="172"/>
        <end position="194"/>
    </location>
</feature>
<feature type="transmembrane region" description="Helical" evidence="6">
    <location>
        <begin position="297"/>
        <end position="318"/>
    </location>
</feature>
<dbReference type="RefSeq" id="WP_317625348.1">
    <property type="nucleotide sequence ID" value="NZ_JANFFA010000001.1"/>
</dbReference>
<sequence length="393" mass="42702">MPATPSETAPLVLALRGGFLKTDPALERRLDAITGDGILRADLLPVASEAMARIEAARAEGRRVYLAESDPIAAELAAHHGLDGTAPGPGEKIRQNWSARGLLRAMRPHQWVKNILLLLPLLAAHRFEWAALLQVALGMVAFSAAASSIYMVNDLLDLEADRLHPKKCKRPFASGAVPLRVGIAAFFVLAAIALGVGAALGGLFVAITLGYVALSLVYSFRLKRARWVDIGTLASLYTVRVVAGAAAVSVDTSLYMIVFVFPVFITLGAVKRLTELTLATSDERLPGRGYGRPDRGALLNLSMLGMAASLLIFFLYTISPQAIALYPARWWLWVAMIPLAGWLFRMVRLGFYGKQDYDPIVFAMRDKRGIGLIMITLALMFYAAGLWGKWLGL</sequence>
<feature type="transmembrane region" description="Helical" evidence="6">
    <location>
        <begin position="369"/>
        <end position="388"/>
    </location>
</feature>
<name>A0AAJ1U9K2_9RHOB</name>
<feature type="transmembrane region" description="Helical" evidence="6">
    <location>
        <begin position="253"/>
        <end position="270"/>
    </location>
</feature>
<dbReference type="InterPro" id="IPR000537">
    <property type="entry name" value="UbiA_prenyltransferase"/>
</dbReference>
<dbReference type="AlphaFoldDB" id="A0AAJ1U9K2"/>
<evidence type="ECO:0000256" key="5">
    <source>
        <dbReference type="ARBA" id="ARBA00023136"/>
    </source>
</evidence>
<reference evidence="7" key="2">
    <citation type="submission" date="2023-04" db="EMBL/GenBank/DDBJ databases">
        <title>'Rhodoalgimonas zhirmunskyi' gen. nov., isolated from a red alga.</title>
        <authorList>
            <person name="Nedashkovskaya O.I."/>
            <person name="Otstavnykh N.Y."/>
            <person name="Bystritskaya E.P."/>
            <person name="Balabanova L.A."/>
            <person name="Isaeva M.P."/>
        </authorList>
    </citation>
    <scope>NUCLEOTIDE SEQUENCE</scope>
    <source>
        <strain evidence="7">10Alg 79</strain>
    </source>
</reference>
<evidence type="ECO:0000313" key="7">
    <source>
        <dbReference type="EMBL" id="MDQ2093768.1"/>
    </source>
</evidence>
<evidence type="ECO:0000256" key="3">
    <source>
        <dbReference type="ARBA" id="ARBA00022692"/>
    </source>
</evidence>
<dbReference type="Pfam" id="PF01040">
    <property type="entry name" value="UbiA"/>
    <property type="match status" value="1"/>
</dbReference>
<gene>
    <name evidence="7" type="ORF">NOI20_06570</name>
</gene>
<organism evidence="7 8">
    <name type="scientific">Rhodalgimonas zhirmunskyi</name>
    <dbReference type="NCBI Taxonomy" id="2964767"/>
    <lineage>
        <taxon>Bacteria</taxon>
        <taxon>Pseudomonadati</taxon>
        <taxon>Pseudomonadota</taxon>
        <taxon>Alphaproteobacteria</taxon>
        <taxon>Rhodobacterales</taxon>
        <taxon>Roseobacteraceae</taxon>
        <taxon>Rhodalgimonas</taxon>
    </lineage>
</organism>
<comment type="caution">
    <text evidence="7">The sequence shown here is derived from an EMBL/GenBank/DDBJ whole genome shotgun (WGS) entry which is preliminary data.</text>
</comment>
<keyword evidence="2" id="KW-1003">Cell membrane</keyword>
<comment type="subcellular location">
    <subcellularLocation>
        <location evidence="1">Membrane</location>
        <topology evidence="1">Multi-pass membrane protein</topology>
    </subcellularLocation>
</comment>
<evidence type="ECO:0000256" key="2">
    <source>
        <dbReference type="ARBA" id="ARBA00022475"/>
    </source>
</evidence>
<feature type="transmembrane region" description="Helical" evidence="6">
    <location>
        <begin position="227"/>
        <end position="247"/>
    </location>
</feature>
<keyword evidence="8" id="KW-1185">Reference proteome</keyword>
<dbReference type="CDD" id="cd13963">
    <property type="entry name" value="PT_UbiA_2"/>
    <property type="match status" value="1"/>
</dbReference>
<evidence type="ECO:0000256" key="6">
    <source>
        <dbReference type="SAM" id="Phobius"/>
    </source>
</evidence>
<feature type="transmembrane region" description="Helical" evidence="6">
    <location>
        <begin position="330"/>
        <end position="348"/>
    </location>
</feature>
<keyword evidence="5 6" id="KW-0472">Membrane</keyword>
<proteinExistence type="predicted"/>
<dbReference type="PANTHER" id="PTHR42723">
    <property type="entry name" value="CHLOROPHYLL SYNTHASE"/>
    <property type="match status" value="1"/>
</dbReference>
<dbReference type="GO" id="GO:0016020">
    <property type="term" value="C:membrane"/>
    <property type="evidence" value="ECO:0007669"/>
    <property type="project" value="UniProtKB-SubCell"/>
</dbReference>
<evidence type="ECO:0000256" key="1">
    <source>
        <dbReference type="ARBA" id="ARBA00004141"/>
    </source>
</evidence>
<evidence type="ECO:0000313" key="8">
    <source>
        <dbReference type="Proteomes" id="UP001227162"/>
    </source>
</evidence>
<reference evidence="7" key="1">
    <citation type="submission" date="2022-07" db="EMBL/GenBank/DDBJ databases">
        <authorList>
            <person name="Otstavnykh N."/>
            <person name="Isaeva M."/>
            <person name="Bystritskaya E."/>
        </authorList>
    </citation>
    <scope>NUCLEOTIDE SEQUENCE</scope>
    <source>
        <strain evidence="7">10Alg 79</strain>
    </source>
</reference>
<keyword evidence="4 6" id="KW-1133">Transmembrane helix</keyword>
<dbReference type="Proteomes" id="UP001227162">
    <property type="component" value="Unassembled WGS sequence"/>
</dbReference>
<evidence type="ECO:0000256" key="4">
    <source>
        <dbReference type="ARBA" id="ARBA00022989"/>
    </source>
</evidence>
<feature type="transmembrane region" description="Helical" evidence="6">
    <location>
        <begin position="200"/>
        <end position="220"/>
    </location>
</feature>
<keyword evidence="3 6" id="KW-0812">Transmembrane</keyword>